<evidence type="ECO:0000256" key="3">
    <source>
        <dbReference type="ARBA" id="ARBA00022448"/>
    </source>
</evidence>
<evidence type="ECO:0000256" key="1">
    <source>
        <dbReference type="ARBA" id="ARBA00004651"/>
    </source>
</evidence>
<dbReference type="RefSeq" id="WP_108404489.1">
    <property type="nucleotide sequence ID" value="NZ_CP026948.1"/>
</dbReference>
<dbReference type="OrthoDB" id="9783920at2"/>
<keyword evidence="4" id="KW-1003">Cell membrane</keyword>
<comment type="subcellular location">
    <subcellularLocation>
        <location evidence="1">Cell membrane</location>
        <topology evidence="1">Multi-pass membrane protein</topology>
    </subcellularLocation>
</comment>
<keyword evidence="10" id="KW-1185">Reference proteome</keyword>
<keyword evidence="5" id="KW-0812">Transmembrane</keyword>
<evidence type="ECO:0000313" key="10">
    <source>
        <dbReference type="Proteomes" id="UP000244754"/>
    </source>
</evidence>
<dbReference type="GO" id="GO:0015188">
    <property type="term" value="F:L-isoleucine transmembrane transporter activity"/>
    <property type="evidence" value="ECO:0007669"/>
    <property type="project" value="TreeGrafter"/>
</dbReference>
<dbReference type="PANTHER" id="PTHR30588">
    <property type="entry name" value="BRANCHED-CHAIN AMINO ACID TRANSPORT SYSTEM 2 CARRIER PROTEIN"/>
    <property type="match status" value="1"/>
</dbReference>
<proteinExistence type="inferred from homology"/>
<evidence type="ECO:0000256" key="2">
    <source>
        <dbReference type="ARBA" id="ARBA00008540"/>
    </source>
</evidence>
<evidence type="ECO:0000256" key="5">
    <source>
        <dbReference type="ARBA" id="ARBA00022692"/>
    </source>
</evidence>
<comment type="similarity">
    <text evidence="2">Belongs to the branched chain amino acid transporter family.</text>
</comment>
<dbReference type="PANTHER" id="PTHR30588:SF7">
    <property type="entry name" value="BRANCHED-CHAIN AMINO ACID CARRIER PROTEIN SAOUHSC_01411-RELATED"/>
    <property type="match status" value="1"/>
</dbReference>
<dbReference type="Proteomes" id="UP000244754">
    <property type="component" value="Chromosome"/>
</dbReference>
<reference evidence="10" key="1">
    <citation type="submission" date="2018-01" db="EMBL/GenBank/DDBJ databases">
        <authorList>
            <person name="Li J."/>
        </authorList>
    </citation>
    <scope>NUCLEOTIDE SEQUENCE [LARGE SCALE GENOMIC DNA]</scope>
    <source>
        <strain evidence="10">2184</strain>
    </source>
</reference>
<evidence type="ECO:0000256" key="7">
    <source>
        <dbReference type="ARBA" id="ARBA00022989"/>
    </source>
</evidence>
<dbReference type="GO" id="GO:0005304">
    <property type="term" value="F:L-valine transmembrane transporter activity"/>
    <property type="evidence" value="ECO:0007669"/>
    <property type="project" value="TreeGrafter"/>
</dbReference>
<keyword evidence="3" id="KW-0813">Transport</keyword>
<keyword evidence="7" id="KW-1133">Transmembrane helix</keyword>
<dbReference type="KEGG" id="clia:C3E79_08295"/>
<dbReference type="Pfam" id="PF05525">
    <property type="entry name" value="Branch_AA_trans"/>
    <property type="match status" value="1"/>
</dbReference>
<keyword evidence="8" id="KW-0472">Membrane</keyword>
<protein>
    <submittedName>
        <fullName evidence="9">Branched-chain amino acid transport system II carrier protein</fullName>
    </submittedName>
</protein>
<dbReference type="EMBL" id="CP026948">
    <property type="protein sequence ID" value="AWB84480.1"/>
    <property type="molecule type" value="Genomic_DNA"/>
</dbReference>
<evidence type="ECO:0000313" key="9">
    <source>
        <dbReference type="EMBL" id="AWB84480.1"/>
    </source>
</evidence>
<gene>
    <name evidence="9" type="primary">brnQ</name>
    <name evidence="9" type="ORF">C3E79_08295</name>
</gene>
<dbReference type="GO" id="GO:0015820">
    <property type="term" value="P:L-leucine transport"/>
    <property type="evidence" value="ECO:0007669"/>
    <property type="project" value="TreeGrafter"/>
</dbReference>
<accession>A0A2S0WFF4</accession>
<organism evidence="9 10">
    <name type="scientific">Corynebacterium liangguodongii</name>
    <dbReference type="NCBI Taxonomy" id="2079535"/>
    <lineage>
        <taxon>Bacteria</taxon>
        <taxon>Bacillati</taxon>
        <taxon>Actinomycetota</taxon>
        <taxon>Actinomycetes</taxon>
        <taxon>Mycobacteriales</taxon>
        <taxon>Corynebacteriaceae</taxon>
        <taxon>Corynebacterium</taxon>
    </lineage>
</organism>
<dbReference type="NCBIfam" id="TIGR00796">
    <property type="entry name" value="livcs"/>
    <property type="match status" value="1"/>
</dbReference>
<dbReference type="GO" id="GO:0015190">
    <property type="term" value="F:L-leucine transmembrane transporter activity"/>
    <property type="evidence" value="ECO:0007669"/>
    <property type="project" value="TreeGrafter"/>
</dbReference>
<evidence type="ECO:0000256" key="6">
    <source>
        <dbReference type="ARBA" id="ARBA00022970"/>
    </source>
</evidence>
<name>A0A2S0WFF4_9CORY</name>
<sequence>MGSTAVPAAPTEAKSGSRGSTTAIVVTALALFSMFFGAGNLIFPPMLAVEAGDNFWPAILGFLVTGSLLPVLAVIAIALSGANVRDLAQRAGSLFGVVFPVLAYLSIGAFYALPRTGAVSMETAITPVFGVEGLAASAVFNALFFGIALALSWNPNTIMEKLGKFLTPALLILLVLMIIVALAKWSADPSAPAEDYANTPFSSGLLEGYLTMDSIAALAFSIVVISTLRFRGFPEGAPVVRGTILAGAGAGAMLALIYLGLGSIGRVIPNGEGYDNGAGLLTDAAHLTLGGAGQIVFALVVLLACMTTAVGLITATAEYFSEQFPGSYKVWAVVFTIMSIVIATQGLEFVMAIAAPVIGFLYPPAIALIMVTLIEPAFRARTRFTWAFFLPIWVAVIYSALETFISLGWGAAALTPLVAWAPLQGVGLGWVVPVAAAFVIGLVIDLARPKAPLKVGTVETVEGESVVD</sequence>
<evidence type="ECO:0000256" key="8">
    <source>
        <dbReference type="ARBA" id="ARBA00023136"/>
    </source>
</evidence>
<dbReference type="InterPro" id="IPR004685">
    <property type="entry name" value="Brnchd-chn_aa_trnsp_Livcs"/>
</dbReference>
<evidence type="ECO:0000256" key="4">
    <source>
        <dbReference type="ARBA" id="ARBA00022475"/>
    </source>
</evidence>
<dbReference type="GO" id="GO:0005886">
    <property type="term" value="C:plasma membrane"/>
    <property type="evidence" value="ECO:0007669"/>
    <property type="project" value="UniProtKB-SubCell"/>
</dbReference>
<keyword evidence="6" id="KW-0029">Amino-acid transport</keyword>
<dbReference type="GO" id="GO:0015818">
    <property type="term" value="P:isoleucine transport"/>
    <property type="evidence" value="ECO:0007669"/>
    <property type="project" value="TreeGrafter"/>
</dbReference>
<dbReference type="AlphaFoldDB" id="A0A2S0WFF4"/>